<keyword evidence="1" id="KW-0813">Transport</keyword>
<comment type="caution">
    <text evidence="7">The sequence shown here is derived from an EMBL/GenBank/DDBJ whole genome shotgun (WGS) entry which is preliminary data.</text>
</comment>
<feature type="domain" description="ABC transporter" evidence="6">
    <location>
        <begin position="2"/>
        <end position="235"/>
    </location>
</feature>
<evidence type="ECO:0000256" key="5">
    <source>
        <dbReference type="ARBA" id="ARBA00038388"/>
    </source>
</evidence>
<dbReference type="CDD" id="cd03255">
    <property type="entry name" value="ABC_MJ0796_LolCDE_FtsE"/>
    <property type="match status" value="1"/>
</dbReference>
<dbReference type="FunFam" id="3.40.50.300:FF:000032">
    <property type="entry name" value="Export ABC transporter ATP-binding protein"/>
    <property type="match status" value="1"/>
</dbReference>
<reference evidence="7 8" key="1">
    <citation type="submission" date="2018-05" db="EMBL/GenBank/DDBJ databases">
        <title>Marinifilum breve JC075T sp. nov., a marine bacterium isolated from Yongle Blue Hole in the South China Sea.</title>
        <authorList>
            <person name="Fu T."/>
        </authorList>
    </citation>
    <scope>NUCLEOTIDE SEQUENCE [LARGE SCALE GENOMIC DNA]</scope>
    <source>
        <strain evidence="7 8">JC075</strain>
    </source>
</reference>
<name>A0A2V3ZVM9_9BACT</name>
<dbReference type="Pfam" id="PF00005">
    <property type="entry name" value="ABC_tran"/>
    <property type="match status" value="1"/>
</dbReference>
<dbReference type="GO" id="GO:0022857">
    <property type="term" value="F:transmembrane transporter activity"/>
    <property type="evidence" value="ECO:0007669"/>
    <property type="project" value="UniProtKB-ARBA"/>
</dbReference>
<protein>
    <submittedName>
        <fullName evidence="7">Phosphonate ABC transporter ATP-binding protein</fullName>
    </submittedName>
</protein>
<dbReference type="AlphaFoldDB" id="A0A2V3ZVM9"/>
<dbReference type="RefSeq" id="WP_110361544.1">
    <property type="nucleotide sequence ID" value="NZ_QFLI01000006.1"/>
</dbReference>
<dbReference type="GO" id="GO:0098796">
    <property type="term" value="C:membrane protein complex"/>
    <property type="evidence" value="ECO:0007669"/>
    <property type="project" value="UniProtKB-ARBA"/>
</dbReference>
<dbReference type="OrthoDB" id="9782239at2"/>
<organism evidence="7 8">
    <name type="scientific">Marinifilum breve</name>
    <dbReference type="NCBI Taxonomy" id="2184082"/>
    <lineage>
        <taxon>Bacteria</taxon>
        <taxon>Pseudomonadati</taxon>
        <taxon>Bacteroidota</taxon>
        <taxon>Bacteroidia</taxon>
        <taxon>Marinilabiliales</taxon>
        <taxon>Marinifilaceae</taxon>
    </lineage>
</organism>
<dbReference type="PANTHER" id="PTHR42798:SF2">
    <property type="entry name" value="ABC TRANSPORTER ATP-BINDING PROTEIN MG467-RELATED"/>
    <property type="match status" value="1"/>
</dbReference>
<evidence type="ECO:0000256" key="4">
    <source>
        <dbReference type="ARBA" id="ARBA00022967"/>
    </source>
</evidence>
<keyword evidence="2" id="KW-0547">Nucleotide-binding</keyword>
<dbReference type="InterPro" id="IPR003439">
    <property type="entry name" value="ABC_transporter-like_ATP-bd"/>
</dbReference>
<dbReference type="SMART" id="SM00382">
    <property type="entry name" value="AAA"/>
    <property type="match status" value="1"/>
</dbReference>
<evidence type="ECO:0000256" key="2">
    <source>
        <dbReference type="ARBA" id="ARBA00022741"/>
    </source>
</evidence>
<dbReference type="PANTHER" id="PTHR42798">
    <property type="entry name" value="LIPOPROTEIN-RELEASING SYSTEM ATP-BINDING PROTEIN LOLD"/>
    <property type="match status" value="1"/>
</dbReference>
<accession>A0A2V3ZVM9</accession>
<keyword evidence="4" id="KW-1278">Translocase</keyword>
<keyword evidence="3 7" id="KW-0067">ATP-binding</keyword>
<dbReference type="PROSITE" id="PS00211">
    <property type="entry name" value="ABC_TRANSPORTER_1"/>
    <property type="match status" value="1"/>
</dbReference>
<keyword evidence="8" id="KW-1185">Reference proteome</keyword>
<dbReference type="InterPro" id="IPR027417">
    <property type="entry name" value="P-loop_NTPase"/>
</dbReference>
<dbReference type="GO" id="GO:0005524">
    <property type="term" value="F:ATP binding"/>
    <property type="evidence" value="ECO:0007669"/>
    <property type="project" value="UniProtKB-KW"/>
</dbReference>
<dbReference type="SUPFAM" id="SSF52540">
    <property type="entry name" value="P-loop containing nucleoside triphosphate hydrolases"/>
    <property type="match status" value="1"/>
</dbReference>
<evidence type="ECO:0000313" key="7">
    <source>
        <dbReference type="EMBL" id="PXX99150.1"/>
    </source>
</evidence>
<evidence type="ECO:0000256" key="3">
    <source>
        <dbReference type="ARBA" id="ARBA00022840"/>
    </source>
</evidence>
<dbReference type="InterPro" id="IPR017911">
    <property type="entry name" value="MacB-like_ATP-bd"/>
</dbReference>
<evidence type="ECO:0000313" key="8">
    <source>
        <dbReference type="Proteomes" id="UP000248079"/>
    </source>
</evidence>
<dbReference type="GO" id="GO:0016887">
    <property type="term" value="F:ATP hydrolysis activity"/>
    <property type="evidence" value="ECO:0007669"/>
    <property type="project" value="InterPro"/>
</dbReference>
<dbReference type="EMBL" id="QFLI01000006">
    <property type="protein sequence ID" value="PXX99150.1"/>
    <property type="molecule type" value="Genomic_DNA"/>
</dbReference>
<dbReference type="InterPro" id="IPR017871">
    <property type="entry name" value="ABC_transporter-like_CS"/>
</dbReference>
<dbReference type="PROSITE" id="PS50893">
    <property type="entry name" value="ABC_TRANSPORTER_2"/>
    <property type="match status" value="1"/>
</dbReference>
<dbReference type="InterPro" id="IPR003593">
    <property type="entry name" value="AAA+_ATPase"/>
</dbReference>
<comment type="similarity">
    <text evidence="5">Belongs to the ABC transporter superfamily. Macrolide exporter (TC 3.A.1.122) family.</text>
</comment>
<evidence type="ECO:0000256" key="1">
    <source>
        <dbReference type="ARBA" id="ARBA00022448"/>
    </source>
</evidence>
<sequence length="236" mass="26390">MIQTSNLSKVFRTEEVETLALSNINLHIKKGEFVAIMGPSGCGKSTLLNIIGLLDNPSNGNFRFLENEVAHYTEKQRTKLRKSNIGFVFQSFNLIDELSVYENVELPLVYQKVPASERKRKVAEVLKRVQLDHRSKHFPQQLSGGQQQRVAIARAVISNPNLILADEPTGNLDSANGREVMDLLSELNQEGTTIVMVTHSSSDAERASRTIQLFDGHIVSENHKKQVNKAVQSEIL</sequence>
<proteinExistence type="inferred from homology"/>
<dbReference type="Proteomes" id="UP000248079">
    <property type="component" value="Unassembled WGS sequence"/>
</dbReference>
<evidence type="ECO:0000259" key="6">
    <source>
        <dbReference type="PROSITE" id="PS50893"/>
    </source>
</evidence>
<gene>
    <name evidence="7" type="ORF">DF185_14835</name>
</gene>
<dbReference type="Gene3D" id="3.40.50.300">
    <property type="entry name" value="P-loop containing nucleotide triphosphate hydrolases"/>
    <property type="match status" value="1"/>
</dbReference>